<dbReference type="EMBL" id="CAFABE010000115">
    <property type="protein sequence ID" value="CAB4834240.1"/>
    <property type="molecule type" value="Genomic_DNA"/>
</dbReference>
<accession>A0A6J7AP07</accession>
<sequence>MAGLESRLTFEPLRPTRCTERWHSRRSRLRTLLASRQSLRSRQKWCWHKSKPFSVTSLSTPPRRGCSLGPTRSRPLDCSRAKVVSPTSWSTPSWSRRVATRSWSPAASRPIASHSFPSPKCSLQIFEKLLSCSTTTSTTSITSKRWPMLATHCERSAQLGSSLRVVTSSREVRHRRELQTLSLDQLACTS</sequence>
<gene>
    <name evidence="1" type="ORF">UFOPK3164_01608</name>
</gene>
<reference evidence="1" key="1">
    <citation type="submission" date="2020-05" db="EMBL/GenBank/DDBJ databases">
        <authorList>
            <person name="Chiriac C."/>
            <person name="Salcher M."/>
            <person name="Ghai R."/>
            <person name="Kavagutti S V."/>
        </authorList>
    </citation>
    <scope>NUCLEOTIDE SEQUENCE</scope>
</reference>
<protein>
    <submittedName>
        <fullName evidence="1">Unannotated protein</fullName>
    </submittedName>
</protein>
<proteinExistence type="predicted"/>
<dbReference type="AlphaFoldDB" id="A0A6J7AP07"/>
<evidence type="ECO:0000313" key="1">
    <source>
        <dbReference type="EMBL" id="CAB4834240.1"/>
    </source>
</evidence>
<name>A0A6J7AP07_9ZZZZ</name>
<organism evidence="1">
    <name type="scientific">freshwater metagenome</name>
    <dbReference type="NCBI Taxonomy" id="449393"/>
    <lineage>
        <taxon>unclassified sequences</taxon>
        <taxon>metagenomes</taxon>
        <taxon>ecological metagenomes</taxon>
    </lineage>
</organism>